<protein>
    <submittedName>
        <fullName evidence="2">Uncharacterized protein</fullName>
    </submittedName>
</protein>
<dbReference type="EMBL" id="BMAT01010679">
    <property type="protein sequence ID" value="GFR58404.1"/>
    <property type="molecule type" value="Genomic_DNA"/>
</dbReference>
<accession>A0AAV4ECK2</accession>
<evidence type="ECO:0000313" key="2">
    <source>
        <dbReference type="EMBL" id="GFR58404.1"/>
    </source>
</evidence>
<comment type="caution">
    <text evidence="2">The sequence shown here is derived from an EMBL/GenBank/DDBJ whole genome shotgun (WGS) entry which is preliminary data.</text>
</comment>
<name>A0AAV4ECK2_9GAST</name>
<dbReference type="AlphaFoldDB" id="A0AAV4ECK2"/>
<feature type="non-terminal residue" evidence="2">
    <location>
        <position position="1"/>
    </location>
</feature>
<dbReference type="Proteomes" id="UP000762676">
    <property type="component" value="Unassembled WGS sequence"/>
</dbReference>
<evidence type="ECO:0000313" key="3">
    <source>
        <dbReference type="Proteomes" id="UP000762676"/>
    </source>
</evidence>
<feature type="non-terminal residue" evidence="2">
    <location>
        <position position="54"/>
    </location>
</feature>
<reference evidence="2 3" key="1">
    <citation type="journal article" date="2021" name="Elife">
        <title>Chloroplast acquisition without the gene transfer in kleptoplastic sea slugs, Plakobranchus ocellatus.</title>
        <authorList>
            <person name="Maeda T."/>
            <person name="Takahashi S."/>
            <person name="Yoshida T."/>
            <person name="Shimamura S."/>
            <person name="Takaki Y."/>
            <person name="Nagai Y."/>
            <person name="Toyoda A."/>
            <person name="Suzuki Y."/>
            <person name="Arimoto A."/>
            <person name="Ishii H."/>
            <person name="Satoh N."/>
            <person name="Nishiyama T."/>
            <person name="Hasebe M."/>
            <person name="Maruyama T."/>
            <person name="Minagawa J."/>
            <person name="Obokata J."/>
            <person name="Shigenobu S."/>
        </authorList>
    </citation>
    <scope>NUCLEOTIDE SEQUENCE [LARGE SCALE GENOMIC DNA]</scope>
</reference>
<evidence type="ECO:0000256" key="1">
    <source>
        <dbReference type="SAM" id="MobiDB-lite"/>
    </source>
</evidence>
<feature type="region of interest" description="Disordered" evidence="1">
    <location>
        <begin position="1"/>
        <end position="54"/>
    </location>
</feature>
<sequence length="54" mass="5855">TYRESSESELSLNTSPTDSQDSKKNLVLPSSLARSRLPEEDMSNGHALSADSDT</sequence>
<keyword evidence="3" id="KW-1185">Reference proteome</keyword>
<gene>
    <name evidence="2" type="ORF">ElyMa_005359200</name>
</gene>
<organism evidence="2 3">
    <name type="scientific">Elysia marginata</name>
    <dbReference type="NCBI Taxonomy" id="1093978"/>
    <lineage>
        <taxon>Eukaryota</taxon>
        <taxon>Metazoa</taxon>
        <taxon>Spiralia</taxon>
        <taxon>Lophotrochozoa</taxon>
        <taxon>Mollusca</taxon>
        <taxon>Gastropoda</taxon>
        <taxon>Heterobranchia</taxon>
        <taxon>Euthyneura</taxon>
        <taxon>Panpulmonata</taxon>
        <taxon>Sacoglossa</taxon>
        <taxon>Placobranchoidea</taxon>
        <taxon>Plakobranchidae</taxon>
        <taxon>Elysia</taxon>
    </lineage>
</organism>
<proteinExistence type="predicted"/>